<protein>
    <submittedName>
        <fullName evidence="2">Uncharacterized protein</fullName>
    </submittedName>
</protein>
<feature type="region of interest" description="Disordered" evidence="1">
    <location>
        <begin position="1"/>
        <end position="25"/>
    </location>
</feature>
<proteinExistence type="predicted"/>
<feature type="compositionally biased region" description="Basic residues" evidence="1">
    <location>
        <begin position="1"/>
        <end position="16"/>
    </location>
</feature>
<reference evidence="2" key="2">
    <citation type="journal article" date="2015" name="Fish Shellfish Immunol.">
        <title>Early steps in the European eel (Anguilla anguilla)-Vibrio vulnificus interaction in the gills: Role of the RtxA13 toxin.</title>
        <authorList>
            <person name="Callol A."/>
            <person name="Pajuelo D."/>
            <person name="Ebbesson L."/>
            <person name="Teles M."/>
            <person name="MacKenzie S."/>
            <person name="Amaro C."/>
        </authorList>
    </citation>
    <scope>NUCLEOTIDE SEQUENCE</scope>
</reference>
<evidence type="ECO:0000256" key="1">
    <source>
        <dbReference type="SAM" id="MobiDB-lite"/>
    </source>
</evidence>
<reference evidence="2" key="1">
    <citation type="submission" date="2014-11" db="EMBL/GenBank/DDBJ databases">
        <authorList>
            <person name="Amaro Gonzalez C."/>
        </authorList>
    </citation>
    <scope>NUCLEOTIDE SEQUENCE</scope>
</reference>
<dbReference type="AlphaFoldDB" id="A0A0E9S1I3"/>
<evidence type="ECO:0000313" key="2">
    <source>
        <dbReference type="EMBL" id="JAH34525.1"/>
    </source>
</evidence>
<organism evidence="2">
    <name type="scientific">Anguilla anguilla</name>
    <name type="common">European freshwater eel</name>
    <name type="synonym">Muraena anguilla</name>
    <dbReference type="NCBI Taxonomy" id="7936"/>
    <lineage>
        <taxon>Eukaryota</taxon>
        <taxon>Metazoa</taxon>
        <taxon>Chordata</taxon>
        <taxon>Craniata</taxon>
        <taxon>Vertebrata</taxon>
        <taxon>Euteleostomi</taxon>
        <taxon>Actinopterygii</taxon>
        <taxon>Neopterygii</taxon>
        <taxon>Teleostei</taxon>
        <taxon>Anguilliformes</taxon>
        <taxon>Anguillidae</taxon>
        <taxon>Anguilla</taxon>
    </lineage>
</organism>
<name>A0A0E9S1I3_ANGAN</name>
<dbReference type="EMBL" id="GBXM01074052">
    <property type="protein sequence ID" value="JAH34525.1"/>
    <property type="molecule type" value="Transcribed_RNA"/>
</dbReference>
<sequence length="25" mass="2788">MTVITQRKKEKRRLSRGGHGSYGAA</sequence>
<accession>A0A0E9S1I3</accession>